<accession>A0A9P9H9L9</accession>
<proteinExistence type="predicted"/>
<feature type="transmembrane region" description="Helical" evidence="2">
    <location>
        <begin position="393"/>
        <end position="420"/>
    </location>
</feature>
<dbReference type="Proteomes" id="UP000736672">
    <property type="component" value="Unassembled WGS sequence"/>
</dbReference>
<dbReference type="Gene3D" id="1.20.58.340">
    <property type="entry name" value="Magnesium transport protein CorA, transmembrane region"/>
    <property type="match status" value="1"/>
</dbReference>
<feature type="compositionally biased region" description="Basic residues" evidence="1">
    <location>
        <begin position="506"/>
        <end position="515"/>
    </location>
</feature>
<organism evidence="3 4">
    <name type="scientific">Fusarium solani</name>
    <name type="common">Filamentous fungus</name>
    <dbReference type="NCBI Taxonomy" id="169388"/>
    <lineage>
        <taxon>Eukaryota</taxon>
        <taxon>Fungi</taxon>
        <taxon>Dikarya</taxon>
        <taxon>Ascomycota</taxon>
        <taxon>Pezizomycotina</taxon>
        <taxon>Sordariomycetes</taxon>
        <taxon>Hypocreomycetidae</taxon>
        <taxon>Hypocreales</taxon>
        <taxon>Nectriaceae</taxon>
        <taxon>Fusarium</taxon>
        <taxon>Fusarium solani species complex</taxon>
    </lineage>
</organism>
<keyword evidence="2" id="KW-1133">Transmembrane helix</keyword>
<comment type="caution">
    <text evidence="3">The sequence shown here is derived from an EMBL/GenBank/DDBJ whole genome shotgun (WGS) entry which is preliminary data.</text>
</comment>
<name>A0A9P9H9L9_FUSSL</name>
<evidence type="ECO:0000313" key="4">
    <source>
        <dbReference type="Proteomes" id="UP000736672"/>
    </source>
</evidence>
<evidence type="ECO:0000256" key="1">
    <source>
        <dbReference type="SAM" id="MobiDB-lite"/>
    </source>
</evidence>
<feature type="compositionally biased region" description="Acidic residues" evidence="1">
    <location>
        <begin position="302"/>
        <end position="311"/>
    </location>
</feature>
<dbReference type="OrthoDB" id="3561681at2759"/>
<feature type="compositionally biased region" description="Polar residues" evidence="1">
    <location>
        <begin position="470"/>
        <end position="500"/>
    </location>
</feature>
<feature type="region of interest" description="Disordered" evidence="1">
    <location>
        <begin position="458"/>
        <end position="515"/>
    </location>
</feature>
<evidence type="ECO:0000256" key="2">
    <source>
        <dbReference type="SAM" id="Phobius"/>
    </source>
</evidence>
<gene>
    <name evidence="3" type="ORF">B0J15DRAFT_560102</name>
</gene>
<dbReference type="EMBL" id="JAGTJS010000011">
    <property type="protein sequence ID" value="KAH7253085.1"/>
    <property type="molecule type" value="Genomic_DNA"/>
</dbReference>
<dbReference type="AlphaFoldDB" id="A0A9P9H9L9"/>
<sequence length="515" mass="58920">MSHSTIGALVRPQPHDDNHWIADHTCFDIDLCISPILQNEEDDEHLPGYEFDLLRVSPTVLKHLASTYRIPSAFLVVVSRPLAVFGSVFRRQSKCEWDYWCLLPCRVAHNTSEAMARSQLEEQMDPFSNIYFASQRVSIRGHNVALYIKRDCETRRSQVFVVNMASQLWGRPKVQQPLVRIQNALERRSSMDLDGCPCFVALIYISFILEWWSSVFYHVDEELIDHERTLQREIANETEGFLNTTKVLNAALHAMAAHLYRYKSELQRIEMVLSDLRKYRKEMTYKPKPKRRDGEDRKQEDEKEEDEEDFPPIDRELQKIEQLASQLTAISSVSDEMEKKVQNILALLFNQIQAINDKTLQAILNASQQENRISQKLSLASHMLSRSMKRDSIAMKTIAIMTLAFLPGATFAAVFAMPFFTENKYLSSPSQVWIWVIITVICTAFAFGGYIHVVKRGESTLGDPEDDNDTTVSSAGTTASNAPSAVSNGENTSSNSNKQHWWQRVSQRHPKAVLN</sequence>
<feature type="transmembrane region" description="Helical" evidence="2">
    <location>
        <begin position="432"/>
        <end position="451"/>
    </location>
</feature>
<reference evidence="3" key="1">
    <citation type="journal article" date="2021" name="Nat. Commun.">
        <title>Genetic determinants of endophytism in the Arabidopsis root mycobiome.</title>
        <authorList>
            <person name="Mesny F."/>
            <person name="Miyauchi S."/>
            <person name="Thiergart T."/>
            <person name="Pickel B."/>
            <person name="Atanasova L."/>
            <person name="Karlsson M."/>
            <person name="Huettel B."/>
            <person name="Barry K.W."/>
            <person name="Haridas S."/>
            <person name="Chen C."/>
            <person name="Bauer D."/>
            <person name="Andreopoulos W."/>
            <person name="Pangilinan J."/>
            <person name="LaButti K."/>
            <person name="Riley R."/>
            <person name="Lipzen A."/>
            <person name="Clum A."/>
            <person name="Drula E."/>
            <person name="Henrissat B."/>
            <person name="Kohler A."/>
            <person name="Grigoriev I.V."/>
            <person name="Martin F.M."/>
            <person name="Hacquard S."/>
        </authorList>
    </citation>
    <scope>NUCLEOTIDE SEQUENCE</scope>
    <source>
        <strain evidence="3">FSSC 5 MPI-SDFR-AT-0091</strain>
    </source>
</reference>
<keyword evidence="4" id="KW-1185">Reference proteome</keyword>
<feature type="region of interest" description="Disordered" evidence="1">
    <location>
        <begin position="284"/>
        <end position="313"/>
    </location>
</feature>
<feature type="compositionally biased region" description="Basic and acidic residues" evidence="1">
    <location>
        <begin position="292"/>
        <end position="301"/>
    </location>
</feature>
<protein>
    <submittedName>
        <fullName evidence="3">Uncharacterized protein</fullName>
    </submittedName>
</protein>
<evidence type="ECO:0000313" key="3">
    <source>
        <dbReference type="EMBL" id="KAH7253085.1"/>
    </source>
</evidence>
<keyword evidence="2" id="KW-0472">Membrane</keyword>
<keyword evidence="2" id="KW-0812">Transmembrane</keyword>